<reference evidence="1 2" key="1">
    <citation type="submission" date="2016-10" db="EMBL/GenBank/DDBJ databases">
        <title>Genome sequence of the ascomycete fungus Penicillium subrubescens.</title>
        <authorList>
            <person name="De Vries R.P."/>
            <person name="Peng M."/>
            <person name="Dilokpimol A."/>
            <person name="Hilden K."/>
            <person name="Makela M.R."/>
            <person name="Grigoriev I."/>
            <person name="Riley R."/>
            <person name="Granchi Z."/>
        </authorList>
    </citation>
    <scope>NUCLEOTIDE SEQUENCE [LARGE SCALE GENOMIC DNA]</scope>
    <source>
        <strain evidence="1 2">CBS 132785</strain>
    </source>
</reference>
<dbReference type="Proteomes" id="UP000186955">
    <property type="component" value="Unassembled WGS sequence"/>
</dbReference>
<evidence type="ECO:0000313" key="1">
    <source>
        <dbReference type="EMBL" id="OKP13292.1"/>
    </source>
</evidence>
<proteinExistence type="predicted"/>
<dbReference type="EMBL" id="MNBE01000136">
    <property type="protein sequence ID" value="OKP13292.1"/>
    <property type="molecule type" value="Genomic_DNA"/>
</dbReference>
<name>A0A1Q5ULE3_9EURO</name>
<comment type="caution">
    <text evidence="1">The sequence shown here is derived from an EMBL/GenBank/DDBJ whole genome shotgun (WGS) entry which is preliminary data.</text>
</comment>
<organism evidence="1 2">
    <name type="scientific">Penicillium subrubescens</name>
    <dbReference type="NCBI Taxonomy" id="1316194"/>
    <lineage>
        <taxon>Eukaryota</taxon>
        <taxon>Fungi</taxon>
        <taxon>Dikarya</taxon>
        <taxon>Ascomycota</taxon>
        <taxon>Pezizomycotina</taxon>
        <taxon>Eurotiomycetes</taxon>
        <taxon>Eurotiomycetidae</taxon>
        <taxon>Eurotiales</taxon>
        <taxon>Aspergillaceae</taxon>
        <taxon>Penicillium</taxon>
    </lineage>
</organism>
<keyword evidence="2" id="KW-1185">Reference proteome</keyword>
<evidence type="ECO:0000313" key="2">
    <source>
        <dbReference type="Proteomes" id="UP000186955"/>
    </source>
</evidence>
<gene>
    <name evidence="1" type="ORF">PENSUB_1023</name>
</gene>
<protein>
    <submittedName>
        <fullName evidence="1">Uncharacterized protein</fullName>
    </submittedName>
</protein>
<dbReference type="AlphaFoldDB" id="A0A1Q5ULE3"/>
<accession>A0A1Q5ULE3</accession>
<sequence length="101" mass="11735">MYQKRKRKNERRLTLLTPVTWIVGSSRRTQWHLQVGFAGPAKRALEKAETGKLPGQARRAQLKLPMIDDMDTEAVDPFVWTQVLARLRAPQLDRRGNQKKQ</sequence>